<dbReference type="VEuPathDB" id="VectorBase:LDEU008428"/>
<dbReference type="OrthoDB" id="6416026at2759"/>
<keyword evidence="7" id="KW-0479">Metal-binding</keyword>
<dbReference type="GO" id="GO:0004181">
    <property type="term" value="F:metallocarboxypeptidase activity"/>
    <property type="evidence" value="ECO:0007669"/>
    <property type="project" value="InterPro"/>
</dbReference>
<organism evidence="16 17">
    <name type="scientific">Leptotrombidium deliense</name>
    <dbReference type="NCBI Taxonomy" id="299467"/>
    <lineage>
        <taxon>Eukaryota</taxon>
        <taxon>Metazoa</taxon>
        <taxon>Ecdysozoa</taxon>
        <taxon>Arthropoda</taxon>
        <taxon>Chelicerata</taxon>
        <taxon>Arachnida</taxon>
        <taxon>Acari</taxon>
        <taxon>Acariformes</taxon>
        <taxon>Trombidiformes</taxon>
        <taxon>Prostigmata</taxon>
        <taxon>Anystina</taxon>
        <taxon>Parasitengona</taxon>
        <taxon>Trombiculoidea</taxon>
        <taxon>Trombiculidae</taxon>
        <taxon>Leptotrombidium</taxon>
    </lineage>
</organism>
<evidence type="ECO:0000256" key="6">
    <source>
        <dbReference type="ARBA" id="ARBA00022670"/>
    </source>
</evidence>
<keyword evidence="4" id="KW-0964">Secreted</keyword>
<dbReference type="CDD" id="cd03860">
    <property type="entry name" value="M14_CP_A-B_like"/>
    <property type="match status" value="1"/>
</dbReference>
<dbReference type="SMART" id="SM00631">
    <property type="entry name" value="Zn_pept"/>
    <property type="match status" value="1"/>
</dbReference>
<feature type="domain" description="Peptidase M14" evidence="15">
    <location>
        <begin position="79"/>
        <end position="388"/>
    </location>
</feature>
<keyword evidence="10" id="KW-0862">Zinc</keyword>
<keyword evidence="11" id="KW-0482">Metalloprotease</keyword>
<evidence type="ECO:0000256" key="11">
    <source>
        <dbReference type="ARBA" id="ARBA00023049"/>
    </source>
</evidence>
<keyword evidence="12" id="KW-1015">Disulfide bond</keyword>
<name>A0A443S7U7_9ACAR</name>
<dbReference type="Pfam" id="PF00246">
    <property type="entry name" value="Peptidase_M14"/>
    <property type="match status" value="1"/>
</dbReference>
<evidence type="ECO:0000256" key="8">
    <source>
        <dbReference type="ARBA" id="ARBA00022729"/>
    </source>
</evidence>
<evidence type="ECO:0000256" key="3">
    <source>
        <dbReference type="ARBA" id="ARBA00005988"/>
    </source>
</evidence>
<keyword evidence="5 16" id="KW-0121">Carboxypeptidase</keyword>
<dbReference type="PROSITE" id="PS52035">
    <property type="entry name" value="PEPTIDASE_M14"/>
    <property type="match status" value="1"/>
</dbReference>
<dbReference type="GO" id="GO:0006508">
    <property type="term" value="P:proteolysis"/>
    <property type="evidence" value="ECO:0007669"/>
    <property type="project" value="UniProtKB-KW"/>
</dbReference>
<reference evidence="16 17" key="1">
    <citation type="journal article" date="2018" name="Gigascience">
        <title>Genomes of trombidid mites reveal novel predicted allergens and laterally-transferred genes associated with secondary metabolism.</title>
        <authorList>
            <person name="Dong X."/>
            <person name="Chaisiri K."/>
            <person name="Xia D."/>
            <person name="Armstrong S.D."/>
            <person name="Fang Y."/>
            <person name="Donnelly M.J."/>
            <person name="Kadowaki T."/>
            <person name="McGarry J.W."/>
            <person name="Darby A.C."/>
            <person name="Makepeace B.L."/>
        </authorList>
    </citation>
    <scope>NUCLEOTIDE SEQUENCE [LARGE SCALE GENOMIC DNA]</scope>
    <source>
        <strain evidence="16">UoL-UT</strain>
    </source>
</reference>
<evidence type="ECO:0000256" key="9">
    <source>
        <dbReference type="ARBA" id="ARBA00022801"/>
    </source>
</evidence>
<accession>A0A443S7U7</accession>
<comment type="similarity">
    <text evidence="3 14">Belongs to the peptidase M14 family.</text>
</comment>
<dbReference type="PROSITE" id="PS00133">
    <property type="entry name" value="CARBOXYPEPT_ZN_2"/>
    <property type="match status" value="1"/>
</dbReference>
<evidence type="ECO:0000256" key="7">
    <source>
        <dbReference type="ARBA" id="ARBA00022723"/>
    </source>
</evidence>
<evidence type="ECO:0000256" key="5">
    <source>
        <dbReference type="ARBA" id="ARBA00022645"/>
    </source>
</evidence>
<comment type="caution">
    <text evidence="16">The sequence shown here is derived from an EMBL/GenBank/DDBJ whole genome shotgun (WGS) entry which is preliminary data.</text>
</comment>
<dbReference type="PRINTS" id="PR00765">
    <property type="entry name" value="CRBOXYPTASEA"/>
</dbReference>
<evidence type="ECO:0000256" key="1">
    <source>
        <dbReference type="ARBA" id="ARBA00001947"/>
    </source>
</evidence>
<dbReference type="InterPro" id="IPR036990">
    <property type="entry name" value="M14A-like_propep"/>
</dbReference>
<keyword evidence="9" id="KW-0378">Hydrolase</keyword>
<dbReference type="AlphaFoldDB" id="A0A443S7U7"/>
<evidence type="ECO:0000313" key="17">
    <source>
        <dbReference type="Proteomes" id="UP000288716"/>
    </source>
</evidence>
<evidence type="ECO:0000256" key="14">
    <source>
        <dbReference type="PROSITE-ProRule" id="PRU01379"/>
    </source>
</evidence>
<dbReference type="EMBL" id="NCKV01006152">
    <property type="protein sequence ID" value="RWS23612.1"/>
    <property type="molecule type" value="Genomic_DNA"/>
</dbReference>
<evidence type="ECO:0000259" key="15">
    <source>
        <dbReference type="PROSITE" id="PS52035"/>
    </source>
</evidence>
<evidence type="ECO:0000256" key="13">
    <source>
        <dbReference type="ARBA" id="ARBA00057299"/>
    </source>
</evidence>
<dbReference type="Proteomes" id="UP000288716">
    <property type="component" value="Unassembled WGS sequence"/>
</dbReference>
<dbReference type="GO" id="GO:0005615">
    <property type="term" value="C:extracellular space"/>
    <property type="evidence" value="ECO:0007669"/>
    <property type="project" value="TreeGrafter"/>
</dbReference>
<keyword evidence="6" id="KW-0645">Protease</keyword>
<dbReference type="Gene3D" id="3.30.70.340">
    <property type="entry name" value="Metallocarboxypeptidase-like"/>
    <property type="match status" value="1"/>
</dbReference>
<dbReference type="PANTHER" id="PTHR11705:SF140">
    <property type="entry name" value="FI02848P-RELATED"/>
    <property type="match status" value="1"/>
</dbReference>
<dbReference type="SUPFAM" id="SSF54897">
    <property type="entry name" value="Protease propeptides/inhibitors"/>
    <property type="match status" value="1"/>
</dbReference>
<gene>
    <name evidence="16" type="ORF">B4U80_08979</name>
</gene>
<comment type="function">
    <text evidence="13">Involved in the digestion of the blood meal.</text>
</comment>
<keyword evidence="8" id="KW-0732">Signal</keyword>
<evidence type="ECO:0000256" key="2">
    <source>
        <dbReference type="ARBA" id="ARBA00004613"/>
    </source>
</evidence>
<dbReference type="FunFam" id="3.40.630.10:FF:000040">
    <property type="entry name" value="zinc carboxypeptidase"/>
    <property type="match status" value="1"/>
</dbReference>
<keyword evidence="17" id="KW-1185">Reference proteome</keyword>
<protein>
    <submittedName>
        <fullName evidence="16">Carboxypeptidase B-like protein</fullName>
    </submittedName>
</protein>
<comment type="cofactor">
    <cofactor evidence="1">
        <name>Zn(2+)</name>
        <dbReference type="ChEBI" id="CHEBI:29105"/>
    </cofactor>
</comment>
<dbReference type="Gene3D" id="3.40.630.10">
    <property type="entry name" value="Zn peptidases"/>
    <property type="match status" value="1"/>
</dbReference>
<dbReference type="GO" id="GO:0008270">
    <property type="term" value="F:zinc ion binding"/>
    <property type="evidence" value="ECO:0007669"/>
    <property type="project" value="InterPro"/>
</dbReference>
<evidence type="ECO:0000256" key="4">
    <source>
        <dbReference type="ARBA" id="ARBA00022525"/>
    </source>
</evidence>
<dbReference type="SUPFAM" id="SSF53187">
    <property type="entry name" value="Zn-dependent exopeptidases"/>
    <property type="match status" value="1"/>
</dbReference>
<dbReference type="PANTHER" id="PTHR11705">
    <property type="entry name" value="PROTEASE FAMILY M14 CARBOXYPEPTIDASE A,B"/>
    <property type="match status" value="1"/>
</dbReference>
<evidence type="ECO:0000256" key="10">
    <source>
        <dbReference type="ARBA" id="ARBA00022833"/>
    </source>
</evidence>
<evidence type="ECO:0000256" key="12">
    <source>
        <dbReference type="ARBA" id="ARBA00023157"/>
    </source>
</evidence>
<dbReference type="InterPro" id="IPR000834">
    <property type="entry name" value="Peptidase_M14"/>
</dbReference>
<proteinExistence type="inferred from homology"/>
<comment type="subcellular location">
    <subcellularLocation>
        <location evidence="2">Secreted</location>
    </subcellularLocation>
</comment>
<dbReference type="InterPro" id="IPR057247">
    <property type="entry name" value="CARBOXYPEPT_ZN_2"/>
</dbReference>
<sequence length="388" mass="44594">MELLFGQMINFWSPMNKNLKPLLFTVTADARQAIVNYLSFYRLNYSVLTNHLKALIDNERRILAKLRLIRVDDVANFETYHSFNEIVEIFGKWTAMYPNNFKISVIGHTYEKKPIFAVVIAGSNSKEMYDGTNVTNTAKVKEIIFLECGIHAREWLSPATCLYIANILLTNTNDDASLLSNYDFHIVPVINADGYVFTWNSNRMWRKNRNPGNFPFGPCYGVDLNRNFDVNHCGEPLSRLPCHETFCGRSAFSENETRAIRDYIISLNSTQRIKLYFSVHSYSEIWMYPYSYTTNASPKVSIYKEASRRATEAIKQTHGEEYTYGQSSEVLYECSGASDDWIESQNLADLSFAIELRDKGDYGFLIPPKFIKPTAEEIWNGIKAVAFL</sequence>
<evidence type="ECO:0000313" key="16">
    <source>
        <dbReference type="EMBL" id="RWS23612.1"/>
    </source>
</evidence>
<feature type="active site" description="Proton donor/acceptor" evidence="14">
    <location>
        <position position="355"/>
    </location>
</feature>